<keyword evidence="3" id="KW-1185">Reference proteome</keyword>
<dbReference type="AlphaFoldDB" id="A0A6A6VLK0"/>
<reference evidence="2" key="1">
    <citation type="journal article" date="2020" name="Stud. Mycol.">
        <title>101 Dothideomycetes genomes: a test case for predicting lifestyles and emergence of pathogens.</title>
        <authorList>
            <person name="Haridas S."/>
            <person name="Albert R."/>
            <person name="Binder M."/>
            <person name="Bloem J."/>
            <person name="Labutti K."/>
            <person name="Salamov A."/>
            <person name="Andreopoulos B."/>
            <person name="Baker S."/>
            <person name="Barry K."/>
            <person name="Bills G."/>
            <person name="Bluhm B."/>
            <person name="Cannon C."/>
            <person name="Castanera R."/>
            <person name="Culley D."/>
            <person name="Daum C."/>
            <person name="Ezra D."/>
            <person name="Gonzalez J."/>
            <person name="Henrissat B."/>
            <person name="Kuo A."/>
            <person name="Liang C."/>
            <person name="Lipzen A."/>
            <person name="Lutzoni F."/>
            <person name="Magnuson J."/>
            <person name="Mondo S."/>
            <person name="Nolan M."/>
            <person name="Ohm R."/>
            <person name="Pangilinan J."/>
            <person name="Park H.-J."/>
            <person name="Ramirez L."/>
            <person name="Alfaro M."/>
            <person name="Sun H."/>
            <person name="Tritt A."/>
            <person name="Yoshinaga Y."/>
            <person name="Zwiers L.-H."/>
            <person name="Turgeon B."/>
            <person name="Goodwin S."/>
            <person name="Spatafora J."/>
            <person name="Crous P."/>
            <person name="Grigoriev I."/>
        </authorList>
    </citation>
    <scope>NUCLEOTIDE SEQUENCE</scope>
    <source>
        <strain evidence="2">CBS 119925</strain>
    </source>
</reference>
<evidence type="ECO:0000256" key="1">
    <source>
        <dbReference type="SAM" id="MobiDB-lite"/>
    </source>
</evidence>
<evidence type="ECO:0000313" key="2">
    <source>
        <dbReference type="EMBL" id="KAF2750430.1"/>
    </source>
</evidence>
<protein>
    <submittedName>
        <fullName evidence="2">Uncharacterized protein</fullName>
    </submittedName>
</protein>
<accession>A0A6A6VLK0</accession>
<dbReference type="EMBL" id="MU006564">
    <property type="protein sequence ID" value="KAF2750430.1"/>
    <property type="molecule type" value="Genomic_DNA"/>
</dbReference>
<feature type="compositionally biased region" description="Polar residues" evidence="1">
    <location>
        <begin position="9"/>
        <end position="20"/>
    </location>
</feature>
<evidence type="ECO:0000313" key="3">
    <source>
        <dbReference type="Proteomes" id="UP000799440"/>
    </source>
</evidence>
<feature type="region of interest" description="Disordered" evidence="1">
    <location>
        <begin position="1"/>
        <end position="20"/>
    </location>
</feature>
<proteinExistence type="predicted"/>
<organism evidence="2 3">
    <name type="scientific">Sporormia fimetaria CBS 119925</name>
    <dbReference type="NCBI Taxonomy" id="1340428"/>
    <lineage>
        <taxon>Eukaryota</taxon>
        <taxon>Fungi</taxon>
        <taxon>Dikarya</taxon>
        <taxon>Ascomycota</taxon>
        <taxon>Pezizomycotina</taxon>
        <taxon>Dothideomycetes</taxon>
        <taxon>Pleosporomycetidae</taxon>
        <taxon>Pleosporales</taxon>
        <taxon>Sporormiaceae</taxon>
        <taxon>Sporormia</taxon>
    </lineage>
</organism>
<dbReference type="Proteomes" id="UP000799440">
    <property type="component" value="Unassembled WGS sequence"/>
</dbReference>
<name>A0A6A6VLK0_9PLEO</name>
<sequence length="79" mass="8741">MHSERVLAASTSCRQASPASSASRHHLQACLPAPHYPHFPVLHARLKTANAATCMYGDPTLRYPSLTDSKTTRLRTRKL</sequence>
<gene>
    <name evidence="2" type="ORF">M011DRAFT_465184</name>
</gene>